<dbReference type="InterPro" id="IPR001667">
    <property type="entry name" value="DDH_dom"/>
</dbReference>
<dbReference type="AlphaFoldDB" id="A0A8B6M320"/>
<keyword evidence="4" id="KW-0378">Hydrolase</keyword>
<keyword evidence="3" id="KW-0540">Nuclease</keyword>
<feature type="domain" description="DDH" evidence="6">
    <location>
        <begin position="100"/>
        <end position="225"/>
    </location>
</feature>
<evidence type="ECO:0000259" key="6">
    <source>
        <dbReference type="Pfam" id="PF01368"/>
    </source>
</evidence>
<comment type="caution">
    <text evidence="9">The sequence shown here is derived from an EMBL/GenBank/DDBJ whole genome shotgun (WGS) entry which is preliminary data.</text>
</comment>
<keyword evidence="5 9" id="KW-0269">Exonuclease</keyword>
<dbReference type="Gene3D" id="3.10.310.30">
    <property type="match status" value="1"/>
</dbReference>
<dbReference type="GO" id="GO:0003676">
    <property type="term" value="F:nucleic acid binding"/>
    <property type="evidence" value="ECO:0007669"/>
    <property type="project" value="InterPro"/>
</dbReference>
<dbReference type="NCBIfam" id="TIGR00644">
    <property type="entry name" value="recJ"/>
    <property type="match status" value="1"/>
</dbReference>
<evidence type="ECO:0000256" key="4">
    <source>
        <dbReference type="ARBA" id="ARBA00022801"/>
    </source>
</evidence>
<dbReference type="EMBL" id="CABFMQ020000057">
    <property type="protein sequence ID" value="VTZ49236.1"/>
    <property type="molecule type" value="Genomic_DNA"/>
</dbReference>
<gene>
    <name evidence="9" type="ORF">MPC4_150018</name>
</gene>
<dbReference type="InterPro" id="IPR004610">
    <property type="entry name" value="RecJ"/>
</dbReference>
<evidence type="ECO:0000256" key="2">
    <source>
        <dbReference type="ARBA" id="ARBA00019841"/>
    </source>
</evidence>
<dbReference type="Proteomes" id="UP000485880">
    <property type="component" value="Unassembled WGS sequence"/>
</dbReference>
<dbReference type="Gene3D" id="3.90.1640.30">
    <property type="match status" value="1"/>
</dbReference>
<sequence length="605" mass="63835">MSDSITLSSRLFLGVQRSALGLSWRDRLDANGQARALAIAQLQGHGDILSRILAGRGVGPETSEDYLDPSLRRLLPDPHCLKDMDAAADRIAHAVERGDKIAIFGDYDVDGAASSALLADYFEACGILSVVYIPDRIFEGYGPNIAAIQTLAAAGAKLLITVDCGTMSYAPLVEARRLGLDPIVIDHHQAPETLPDALVVNPNRQDDLSQLGQLCAAGVVFMTLIALNRNLRARGFFSFRPEPDLLAGLDLVSLATIADVAPLSGLNRAFVTKGLAVMRRRARPGLAALFDVAKIDGPPRPYHLGFLIGPRINAGGRIGDAALGARLLSIADPADARRIAEELDRLNRERQVLEGGTVEEAEAQALARLGADDVGAAILVASDDWHPGVVGLVASRLKDKFRRPAFAIAFAPNGGSGTGSGRSIPGVDLGFVVREAVEAEILVKGGGHAMAAGITIRPERVEDFRAFLEIVLAKKVAEGRAEQALLIDAALTAAGATPTLVKALERAGPYGSGNAEPVFALPAHRLLDVSEVGAGHIRLRAQAGDGAKIDGIAFRASGQPLEHALRAARGAMVHLAGTLALDQWGGAERVQLRLLDIARVDQRVA</sequence>
<dbReference type="InterPro" id="IPR003156">
    <property type="entry name" value="DHHA1_dom"/>
</dbReference>
<keyword evidence="10" id="KW-1185">Reference proteome</keyword>
<dbReference type="Pfam" id="PF17768">
    <property type="entry name" value="RecJ_OB"/>
    <property type="match status" value="1"/>
</dbReference>
<protein>
    <recommendedName>
        <fullName evidence="2">Single-stranded-DNA-specific exonuclease RecJ</fullName>
    </recommendedName>
</protein>
<dbReference type="Pfam" id="PF02272">
    <property type="entry name" value="DHHA1"/>
    <property type="match status" value="1"/>
</dbReference>
<dbReference type="PANTHER" id="PTHR30255">
    <property type="entry name" value="SINGLE-STRANDED-DNA-SPECIFIC EXONUCLEASE RECJ"/>
    <property type="match status" value="1"/>
</dbReference>
<dbReference type="GO" id="GO:0006310">
    <property type="term" value="P:DNA recombination"/>
    <property type="evidence" value="ECO:0007669"/>
    <property type="project" value="InterPro"/>
</dbReference>
<evidence type="ECO:0000259" key="8">
    <source>
        <dbReference type="Pfam" id="PF17768"/>
    </source>
</evidence>
<comment type="similarity">
    <text evidence="1">Belongs to the RecJ family.</text>
</comment>
<dbReference type="InterPro" id="IPR051673">
    <property type="entry name" value="SSDNA_exonuclease_RecJ"/>
</dbReference>
<dbReference type="RefSeq" id="WP_174511630.1">
    <property type="nucleotide sequence ID" value="NZ_CABFMQ020000057.1"/>
</dbReference>
<dbReference type="InterPro" id="IPR041122">
    <property type="entry name" value="RecJ_OB"/>
</dbReference>
<dbReference type="Pfam" id="PF01368">
    <property type="entry name" value="DHH"/>
    <property type="match status" value="1"/>
</dbReference>
<evidence type="ECO:0000313" key="9">
    <source>
        <dbReference type="EMBL" id="VTZ49236.1"/>
    </source>
</evidence>
<evidence type="ECO:0000256" key="5">
    <source>
        <dbReference type="ARBA" id="ARBA00022839"/>
    </source>
</evidence>
<dbReference type="InterPro" id="IPR038763">
    <property type="entry name" value="DHH_sf"/>
</dbReference>
<organism evidence="9 10">
    <name type="scientific">Methylocella tundrae</name>
    <dbReference type="NCBI Taxonomy" id="227605"/>
    <lineage>
        <taxon>Bacteria</taxon>
        <taxon>Pseudomonadati</taxon>
        <taxon>Pseudomonadota</taxon>
        <taxon>Alphaproteobacteria</taxon>
        <taxon>Hyphomicrobiales</taxon>
        <taxon>Beijerinckiaceae</taxon>
        <taxon>Methylocella</taxon>
    </lineage>
</organism>
<evidence type="ECO:0000259" key="7">
    <source>
        <dbReference type="Pfam" id="PF02272"/>
    </source>
</evidence>
<evidence type="ECO:0000256" key="1">
    <source>
        <dbReference type="ARBA" id="ARBA00005915"/>
    </source>
</evidence>
<dbReference type="GO" id="GO:0008409">
    <property type="term" value="F:5'-3' exonuclease activity"/>
    <property type="evidence" value="ECO:0007669"/>
    <property type="project" value="InterPro"/>
</dbReference>
<dbReference type="PANTHER" id="PTHR30255:SF2">
    <property type="entry name" value="SINGLE-STRANDED-DNA-SPECIFIC EXONUCLEASE RECJ"/>
    <property type="match status" value="1"/>
</dbReference>
<feature type="domain" description="DHHA1" evidence="7">
    <location>
        <begin position="378"/>
        <end position="472"/>
    </location>
</feature>
<feature type="domain" description="RecJ OB" evidence="8">
    <location>
        <begin position="487"/>
        <end position="596"/>
    </location>
</feature>
<dbReference type="SUPFAM" id="SSF64182">
    <property type="entry name" value="DHH phosphoesterases"/>
    <property type="match status" value="1"/>
</dbReference>
<reference evidence="9 10" key="1">
    <citation type="submission" date="2019-05" db="EMBL/GenBank/DDBJ databases">
        <authorList>
            <person name="Farhan Ul Haque M."/>
        </authorList>
    </citation>
    <scope>NUCLEOTIDE SEQUENCE [LARGE SCALE GENOMIC DNA]</scope>
    <source>
        <strain evidence="9">2</strain>
    </source>
</reference>
<accession>A0A8B6M320</accession>
<evidence type="ECO:0000256" key="3">
    <source>
        <dbReference type="ARBA" id="ARBA00022722"/>
    </source>
</evidence>
<evidence type="ECO:0000313" key="10">
    <source>
        <dbReference type="Proteomes" id="UP000485880"/>
    </source>
</evidence>
<proteinExistence type="inferred from homology"/>
<dbReference type="GO" id="GO:0006281">
    <property type="term" value="P:DNA repair"/>
    <property type="evidence" value="ECO:0007669"/>
    <property type="project" value="InterPro"/>
</dbReference>
<name>A0A8B6M320_METTU</name>